<accession>A0A1Z8AZ11</accession>
<organism evidence="4 5">
    <name type="scientific">Nonlabens dokdonensis</name>
    <dbReference type="NCBI Taxonomy" id="328515"/>
    <lineage>
        <taxon>Bacteria</taxon>
        <taxon>Pseudomonadati</taxon>
        <taxon>Bacteroidota</taxon>
        <taxon>Flavobacteriia</taxon>
        <taxon>Flavobacteriales</taxon>
        <taxon>Flavobacteriaceae</taxon>
        <taxon>Nonlabens</taxon>
    </lineage>
</organism>
<evidence type="ECO:0000259" key="3">
    <source>
        <dbReference type="Pfam" id="PF13205"/>
    </source>
</evidence>
<comment type="caution">
    <text evidence="4">The sequence shown here is derived from an EMBL/GenBank/DDBJ whole genome shotgun (WGS) entry which is preliminary data.</text>
</comment>
<reference evidence="5" key="1">
    <citation type="journal article" date="2017" name="Proc. Natl. Acad. Sci. U.S.A.">
        <title>Simulation of Deepwater Horizon oil plume reveals substrate specialization within a complex community of hydrocarbon-degraders.</title>
        <authorList>
            <person name="Hu P."/>
            <person name="Dubinsky E.A."/>
            <person name="Probst A.J."/>
            <person name="Wang J."/>
            <person name="Sieber C.M.K."/>
            <person name="Tom L.M."/>
            <person name="Gardinali P."/>
            <person name="Banfield J.F."/>
            <person name="Atlas R.M."/>
            <person name="Andersen G.L."/>
        </authorList>
    </citation>
    <scope>NUCLEOTIDE SEQUENCE [LARGE SCALE GENOMIC DNA]</scope>
</reference>
<dbReference type="Proteomes" id="UP000196102">
    <property type="component" value="Unassembled WGS sequence"/>
</dbReference>
<gene>
    <name evidence="4" type="ORF">A9Q93_06490</name>
</gene>
<dbReference type="InterPro" id="IPR032812">
    <property type="entry name" value="SbsA_Ig"/>
</dbReference>
<keyword evidence="1 2" id="KW-0732">Signal</keyword>
<evidence type="ECO:0000256" key="1">
    <source>
        <dbReference type="ARBA" id="ARBA00022729"/>
    </source>
</evidence>
<feature type="non-terminal residue" evidence="4">
    <location>
        <position position="122"/>
    </location>
</feature>
<feature type="domain" description="SbsA Ig-like" evidence="3">
    <location>
        <begin position="33"/>
        <end position="121"/>
    </location>
</feature>
<sequence>MKKNLLYITIALCIALSLIQCAKRGSPTGGPVDEEPPVILRIFPDNYTRNFKKQIIEIEFDEFVKLNDLQKQLVISPPLKSRPIISPQGSPSKKITIEITDTLQDNTTYVLNFGESIVDNNE</sequence>
<dbReference type="AlphaFoldDB" id="A0A1Z8AZ11"/>
<evidence type="ECO:0000313" key="4">
    <source>
        <dbReference type="EMBL" id="OUS15582.1"/>
    </source>
</evidence>
<proteinExistence type="predicted"/>
<evidence type="ECO:0000313" key="5">
    <source>
        <dbReference type="Proteomes" id="UP000196102"/>
    </source>
</evidence>
<name>A0A1Z8AZ11_9FLAO</name>
<dbReference type="EMBL" id="MAAX01000106">
    <property type="protein sequence ID" value="OUS15582.1"/>
    <property type="molecule type" value="Genomic_DNA"/>
</dbReference>
<feature type="signal peptide" evidence="2">
    <location>
        <begin position="1"/>
        <end position="22"/>
    </location>
</feature>
<evidence type="ECO:0000256" key="2">
    <source>
        <dbReference type="SAM" id="SignalP"/>
    </source>
</evidence>
<protein>
    <recommendedName>
        <fullName evidence="3">SbsA Ig-like domain-containing protein</fullName>
    </recommendedName>
</protein>
<dbReference type="RefSeq" id="WP_303686591.1">
    <property type="nucleotide sequence ID" value="NZ_MAAX01000106.1"/>
</dbReference>
<feature type="chain" id="PRO_5012622546" description="SbsA Ig-like domain-containing protein" evidence="2">
    <location>
        <begin position="23"/>
        <end position="122"/>
    </location>
</feature>
<dbReference type="Pfam" id="PF13205">
    <property type="entry name" value="Big_5"/>
    <property type="match status" value="1"/>
</dbReference>